<dbReference type="EMBL" id="JBGUBD010000004">
    <property type="protein sequence ID" value="MFA9478034.1"/>
    <property type="molecule type" value="Genomic_DNA"/>
</dbReference>
<dbReference type="Proteomes" id="UP001575105">
    <property type="component" value="Unassembled WGS sequence"/>
</dbReference>
<keyword evidence="3" id="KW-1185">Reference proteome</keyword>
<evidence type="ECO:0000313" key="3">
    <source>
        <dbReference type="Proteomes" id="UP001575105"/>
    </source>
</evidence>
<sequence>MKRQLPMPDYALTLLHKQMCMKCGAGFTRDHVSHIGICHCRGGHYFFYATVCSKCEESVTVIVTTQGEMTVQRLADELGGQVQGQTEDAVPREGGNDLSPSPSAGPPPRPIGAAEVERFLAVMHKAKTYEEVLRAIGMTSKEIRKYRYKRS</sequence>
<proteinExistence type="predicted"/>
<accession>A0ABV4U5F2</accession>
<evidence type="ECO:0000256" key="1">
    <source>
        <dbReference type="SAM" id="MobiDB-lite"/>
    </source>
</evidence>
<reference evidence="2 3" key="1">
    <citation type="submission" date="2024-08" db="EMBL/GenBank/DDBJ databases">
        <title>Whole-genome sequencing of halo(alkali)philic microorganisms from hypersaline lakes.</title>
        <authorList>
            <person name="Sorokin D.Y."/>
            <person name="Merkel A.Y."/>
            <person name="Messina E."/>
            <person name="Yakimov M."/>
        </authorList>
    </citation>
    <scope>NUCLEOTIDE SEQUENCE [LARGE SCALE GENOMIC DNA]</scope>
    <source>
        <strain evidence="2 3">AB-hyl4</strain>
    </source>
</reference>
<gene>
    <name evidence="2" type="ORF">ACERK3_06960</name>
</gene>
<evidence type="ECO:0000313" key="2">
    <source>
        <dbReference type="EMBL" id="MFA9478034.1"/>
    </source>
</evidence>
<organism evidence="2 3">
    <name type="scientific">Natronomicrosphaera hydrolytica</name>
    <dbReference type="NCBI Taxonomy" id="3242702"/>
    <lineage>
        <taxon>Bacteria</taxon>
        <taxon>Pseudomonadati</taxon>
        <taxon>Planctomycetota</taxon>
        <taxon>Phycisphaerae</taxon>
        <taxon>Phycisphaerales</taxon>
        <taxon>Phycisphaeraceae</taxon>
        <taxon>Natronomicrosphaera</taxon>
    </lineage>
</organism>
<feature type="region of interest" description="Disordered" evidence="1">
    <location>
        <begin position="77"/>
        <end position="111"/>
    </location>
</feature>
<dbReference type="RefSeq" id="WP_425344963.1">
    <property type="nucleotide sequence ID" value="NZ_JBGUBD010000004.1"/>
</dbReference>
<protein>
    <submittedName>
        <fullName evidence="2">Uncharacterized protein</fullName>
    </submittedName>
</protein>
<comment type="caution">
    <text evidence="2">The sequence shown here is derived from an EMBL/GenBank/DDBJ whole genome shotgun (WGS) entry which is preliminary data.</text>
</comment>
<name>A0ABV4U5F2_9BACT</name>